<organism evidence="1 2">
    <name type="scientific">Biomphalaria pfeifferi</name>
    <name type="common">Bloodfluke planorb</name>
    <name type="synonym">Freshwater snail</name>
    <dbReference type="NCBI Taxonomy" id="112525"/>
    <lineage>
        <taxon>Eukaryota</taxon>
        <taxon>Metazoa</taxon>
        <taxon>Spiralia</taxon>
        <taxon>Lophotrochozoa</taxon>
        <taxon>Mollusca</taxon>
        <taxon>Gastropoda</taxon>
        <taxon>Heterobranchia</taxon>
        <taxon>Euthyneura</taxon>
        <taxon>Panpulmonata</taxon>
        <taxon>Hygrophila</taxon>
        <taxon>Lymnaeoidea</taxon>
        <taxon>Planorbidae</taxon>
        <taxon>Biomphalaria</taxon>
    </lineage>
</organism>
<comment type="caution">
    <text evidence="1">The sequence shown here is derived from an EMBL/GenBank/DDBJ whole genome shotgun (WGS) entry which is preliminary data.</text>
</comment>
<gene>
    <name evidence="1" type="ORF">Bpfe_000161</name>
</gene>
<keyword evidence="2" id="KW-1185">Reference proteome</keyword>
<accession>A0AAD8CD49</accession>
<protein>
    <submittedName>
        <fullName evidence="1">Uncharacterized protein</fullName>
    </submittedName>
</protein>
<evidence type="ECO:0000313" key="1">
    <source>
        <dbReference type="EMBL" id="KAK0070178.1"/>
    </source>
</evidence>
<feature type="non-terminal residue" evidence="1">
    <location>
        <position position="1"/>
    </location>
</feature>
<proteinExistence type="predicted"/>
<dbReference type="AlphaFoldDB" id="A0AAD8CD49"/>
<reference evidence="1" key="2">
    <citation type="submission" date="2023-04" db="EMBL/GenBank/DDBJ databases">
        <authorList>
            <person name="Bu L."/>
            <person name="Lu L."/>
            <person name="Laidemitt M.R."/>
            <person name="Zhang S.M."/>
            <person name="Mutuku M."/>
            <person name="Mkoji G."/>
            <person name="Steinauer M."/>
            <person name="Loker E.S."/>
        </authorList>
    </citation>
    <scope>NUCLEOTIDE SEQUENCE</scope>
    <source>
        <strain evidence="1">KasaAsao</strain>
        <tissue evidence="1">Whole Snail</tissue>
    </source>
</reference>
<evidence type="ECO:0000313" key="2">
    <source>
        <dbReference type="Proteomes" id="UP001233172"/>
    </source>
</evidence>
<dbReference type="Proteomes" id="UP001233172">
    <property type="component" value="Unassembled WGS sequence"/>
</dbReference>
<reference evidence="1" key="1">
    <citation type="journal article" date="2023" name="PLoS Negl. Trop. Dis.">
        <title>A genome sequence for Biomphalaria pfeifferi, the major vector snail for the human-infecting parasite Schistosoma mansoni.</title>
        <authorList>
            <person name="Bu L."/>
            <person name="Lu L."/>
            <person name="Laidemitt M.R."/>
            <person name="Zhang S.M."/>
            <person name="Mutuku M."/>
            <person name="Mkoji G."/>
            <person name="Steinauer M."/>
            <person name="Loker E.S."/>
        </authorList>
    </citation>
    <scope>NUCLEOTIDE SEQUENCE</scope>
    <source>
        <strain evidence="1">KasaAsao</strain>
    </source>
</reference>
<dbReference type="EMBL" id="JASAOG010000001">
    <property type="protein sequence ID" value="KAK0070178.1"/>
    <property type="molecule type" value="Genomic_DNA"/>
</dbReference>
<name>A0AAD8CD49_BIOPF</name>
<sequence>VKHGITRSELIDEQPTIERHLGALSPTPAPLYHLLHQKTACEGLITIEEAM</sequence>